<name>A0ABQ9U0E7_SAGOE</name>
<sequence>MRAAFILRFPLKNNSADLVSCRRISGVIKLNGGHDIRCRVRLCSSLVTHCWSAKPLPACPLRQICGHVLLDGSTDLREAPLELIARWQQPHPAPAMAAGSGDRQGWEGTLVDQGGGLCTIATKQSVSAAATA</sequence>
<dbReference type="Proteomes" id="UP001266305">
    <property type="component" value="Unassembled WGS sequence"/>
</dbReference>
<gene>
    <name evidence="1" type="ORF">P7K49_031384</name>
</gene>
<keyword evidence="2" id="KW-1185">Reference proteome</keyword>
<organism evidence="1 2">
    <name type="scientific">Saguinus oedipus</name>
    <name type="common">Cotton-top tamarin</name>
    <name type="synonym">Oedipomidas oedipus</name>
    <dbReference type="NCBI Taxonomy" id="9490"/>
    <lineage>
        <taxon>Eukaryota</taxon>
        <taxon>Metazoa</taxon>
        <taxon>Chordata</taxon>
        <taxon>Craniata</taxon>
        <taxon>Vertebrata</taxon>
        <taxon>Euteleostomi</taxon>
        <taxon>Mammalia</taxon>
        <taxon>Eutheria</taxon>
        <taxon>Euarchontoglires</taxon>
        <taxon>Primates</taxon>
        <taxon>Haplorrhini</taxon>
        <taxon>Platyrrhini</taxon>
        <taxon>Cebidae</taxon>
        <taxon>Callitrichinae</taxon>
        <taxon>Saguinus</taxon>
    </lineage>
</organism>
<reference evidence="1 2" key="1">
    <citation type="submission" date="2023-05" db="EMBL/GenBank/DDBJ databases">
        <title>B98-5 Cell Line De Novo Hybrid Assembly: An Optical Mapping Approach.</title>
        <authorList>
            <person name="Kananen K."/>
            <person name="Auerbach J.A."/>
            <person name="Kautto E."/>
            <person name="Blachly J.S."/>
        </authorList>
    </citation>
    <scope>NUCLEOTIDE SEQUENCE [LARGE SCALE GENOMIC DNA]</scope>
    <source>
        <strain evidence="1">B95-8</strain>
        <tissue evidence="1">Cell line</tissue>
    </source>
</reference>
<evidence type="ECO:0000313" key="1">
    <source>
        <dbReference type="EMBL" id="KAK2090128.1"/>
    </source>
</evidence>
<proteinExistence type="predicted"/>
<accession>A0ABQ9U0E7</accession>
<dbReference type="EMBL" id="JASSZA010000017">
    <property type="protein sequence ID" value="KAK2090128.1"/>
    <property type="molecule type" value="Genomic_DNA"/>
</dbReference>
<comment type="caution">
    <text evidence="1">The sequence shown here is derived from an EMBL/GenBank/DDBJ whole genome shotgun (WGS) entry which is preliminary data.</text>
</comment>
<evidence type="ECO:0000313" key="2">
    <source>
        <dbReference type="Proteomes" id="UP001266305"/>
    </source>
</evidence>
<protein>
    <submittedName>
        <fullName evidence="1">Uncharacterized protein</fullName>
    </submittedName>
</protein>